<dbReference type="OrthoDB" id="9802815at2"/>
<dbReference type="InterPro" id="IPR036477">
    <property type="entry name" value="Formyl_transf_N_sf"/>
</dbReference>
<dbReference type="GO" id="GO:0004479">
    <property type="term" value="F:methionyl-tRNA formyltransferase activity"/>
    <property type="evidence" value="ECO:0007669"/>
    <property type="project" value="UniProtKB-UniRule"/>
</dbReference>
<dbReference type="GO" id="GO:0005829">
    <property type="term" value="C:cytosol"/>
    <property type="evidence" value="ECO:0007669"/>
    <property type="project" value="TreeGrafter"/>
</dbReference>
<dbReference type="Pfam" id="PF00551">
    <property type="entry name" value="Formyl_trans_N"/>
    <property type="match status" value="1"/>
</dbReference>
<evidence type="ECO:0000256" key="1">
    <source>
        <dbReference type="ARBA" id="ARBA00010699"/>
    </source>
</evidence>
<evidence type="ECO:0000256" key="3">
    <source>
        <dbReference type="ARBA" id="ARBA00022679"/>
    </source>
</evidence>
<dbReference type="PANTHER" id="PTHR11138:SF5">
    <property type="entry name" value="METHIONYL-TRNA FORMYLTRANSFERASE, MITOCHONDRIAL"/>
    <property type="match status" value="1"/>
</dbReference>
<dbReference type="NCBIfam" id="TIGR00460">
    <property type="entry name" value="fmt"/>
    <property type="match status" value="1"/>
</dbReference>
<comment type="similarity">
    <text evidence="1 5">Belongs to the Fmt family.</text>
</comment>
<dbReference type="AlphaFoldDB" id="A0A151AYA6"/>
<feature type="domain" description="Formyl transferase C-terminal" evidence="7">
    <location>
        <begin position="204"/>
        <end position="300"/>
    </location>
</feature>
<dbReference type="EMBL" id="LTBC01000003">
    <property type="protein sequence ID" value="KYH32533.1"/>
    <property type="molecule type" value="Genomic_DNA"/>
</dbReference>
<dbReference type="HAMAP" id="MF_00182">
    <property type="entry name" value="Formyl_trans"/>
    <property type="match status" value="1"/>
</dbReference>
<evidence type="ECO:0000256" key="2">
    <source>
        <dbReference type="ARBA" id="ARBA00012261"/>
    </source>
</evidence>
<gene>
    <name evidence="8" type="primary">fmt_2</name>
    <name evidence="5" type="synonym">fmt</name>
    <name evidence="8" type="ORF">MOMUL_11340</name>
</gene>
<sequence length="311" mass="33583">MRLVFMGTPDFAVPSLKALLAAGHEIAGVVTQPDRPRGRGKKLHPPPVKETALAAGLPVSQPAAMKEEEFLTRLQQWQPEVIVVVAFGRILPREILDLPEKGCINLHASLLPRYRGAAPIHRAVMNGEKETGVTTMWMVLQLDAGDIILQEKLPIGPEATTGEIHDRLAVLGAGLLVHTLDLVATGRAPRQPQDETLATYAPPLQPDEEKINWERPAGKIYNLIRGLNPWPGAYTLRAGERLKVYGARILDEATTGVPGQVVAVTGEGFVVQAGRGRLLITTVQPQGKKIMPADAYLRGYPLASGEVLGCA</sequence>
<dbReference type="Gene3D" id="3.40.50.12230">
    <property type="match status" value="1"/>
</dbReference>
<dbReference type="InterPro" id="IPR011034">
    <property type="entry name" value="Formyl_transferase-like_C_sf"/>
</dbReference>
<comment type="caution">
    <text evidence="8">The sequence shown here is derived from an EMBL/GenBank/DDBJ whole genome shotgun (WGS) entry which is preliminary data.</text>
</comment>
<dbReference type="InterPro" id="IPR041711">
    <property type="entry name" value="Met-tRNA-FMT_N"/>
</dbReference>
<dbReference type="Pfam" id="PF02911">
    <property type="entry name" value="Formyl_trans_C"/>
    <property type="match status" value="1"/>
</dbReference>
<keyword evidence="4 5" id="KW-0648">Protein biosynthesis</keyword>
<name>A0A151AYA6_9FIRM</name>
<dbReference type="Proteomes" id="UP000075670">
    <property type="component" value="Unassembled WGS sequence"/>
</dbReference>
<protein>
    <recommendedName>
        <fullName evidence="2 5">Methionyl-tRNA formyltransferase</fullName>
        <ecNumber evidence="2 5">2.1.2.9</ecNumber>
    </recommendedName>
</protein>
<dbReference type="EC" id="2.1.2.9" evidence="2 5"/>
<dbReference type="PANTHER" id="PTHR11138">
    <property type="entry name" value="METHIONYL-TRNA FORMYLTRANSFERASE"/>
    <property type="match status" value="1"/>
</dbReference>
<dbReference type="CDD" id="cd08704">
    <property type="entry name" value="Met_tRNA_FMT_C"/>
    <property type="match status" value="1"/>
</dbReference>
<keyword evidence="3 5" id="KW-0808">Transferase</keyword>
<proteinExistence type="inferred from homology"/>
<dbReference type="InterPro" id="IPR044135">
    <property type="entry name" value="Met-tRNA-FMT_C"/>
</dbReference>
<reference evidence="8 9" key="1">
    <citation type="submission" date="2016-02" db="EMBL/GenBank/DDBJ databases">
        <title>Genome sequence of Moorella mulderi DSM 14980.</title>
        <authorList>
            <person name="Poehlein A."/>
            <person name="Daniel R."/>
        </authorList>
    </citation>
    <scope>NUCLEOTIDE SEQUENCE [LARGE SCALE GENOMIC DNA]</scope>
    <source>
        <strain evidence="8 9">DSM 14980</strain>
    </source>
</reference>
<dbReference type="SUPFAM" id="SSF53328">
    <property type="entry name" value="Formyltransferase"/>
    <property type="match status" value="1"/>
</dbReference>
<evidence type="ECO:0000256" key="4">
    <source>
        <dbReference type="ARBA" id="ARBA00022917"/>
    </source>
</evidence>
<dbReference type="InterPro" id="IPR005794">
    <property type="entry name" value="Fmt"/>
</dbReference>
<comment type="catalytic activity">
    <reaction evidence="5">
        <text>L-methionyl-tRNA(fMet) + (6R)-10-formyltetrahydrofolate = N-formyl-L-methionyl-tRNA(fMet) + (6S)-5,6,7,8-tetrahydrofolate + H(+)</text>
        <dbReference type="Rhea" id="RHEA:24380"/>
        <dbReference type="Rhea" id="RHEA-COMP:9952"/>
        <dbReference type="Rhea" id="RHEA-COMP:9953"/>
        <dbReference type="ChEBI" id="CHEBI:15378"/>
        <dbReference type="ChEBI" id="CHEBI:57453"/>
        <dbReference type="ChEBI" id="CHEBI:78530"/>
        <dbReference type="ChEBI" id="CHEBI:78844"/>
        <dbReference type="ChEBI" id="CHEBI:195366"/>
        <dbReference type="EC" id="2.1.2.9"/>
    </reaction>
</comment>
<evidence type="ECO:0000313" key="8">
    <source>
        <dbReference type="EMBL" id="KYH32533.1"/>
    </source>
</evidence>
<dbReference type="InterPro" id="IPR005793">
    <property type="entry name" value="Formyl_trans_C"/>
</dbReference>
<evidence type="ECO:0000313" key="9">
    <source>
        <dbReference type="Proteomes" id="UP000075670"/>
    </source>
</evidence>
<dbReference type="SUPFAM" id="SSF50486">
    <property type="entry name" value="FMT C-terminal domain-like"/>
    <property type="match status" value="1"/>
</dbReference>
<evidence type="ECO:0000259" key="7">
    <source>
        <dbReference type="Pfam" id="PF02911"/>
    </source>
</evidence>
<dbReference type="FunFam" id="3.40.50.12230:FF:000001">
    <property type="entry name" value="Methionyl-tRNA formyltransferase"/>
    <property type="match status" value="1"/>
</dbReference>
<keyword evidence="9" id="KW-1185">Reference proteome</keyword>
<feature type="binding site" evidence="5">
    <location>
        <begin position="109"/>
        <end position="112"/>
    </location>
    <ligand>
        <name>(6S)-5,6,7,8-tetrahydrofolate</name>
        <dbReference type="ChEBI" id="CHEBI:57453"/>
    </ligand>
</feature>
<organism evidence="8 9">
    <name type="scientific">Moorella mulderi DSM 14980</name>
    <dbReference type="NCBI Taxonomy" id="1122241"/>
    <lineage>
        <taxon>Bacteria</taxon>
        <taxon>Bacillati</taxon>
        <taxon>Bacillota</taxon>
        <taxon>Clostridia</taxon>
        <taxon>Neomoorellales</taxon>
        <taxon>Neomoorellaceae</taxon>
        <taxon>Neomoorella</taxon>
    </lineage>
</organism>
<dbReference type="PATRIC" id="fig|1122241.3.peg.1193"/>
<dbReference type="InterPro" id="IPR002376">
    <property type="entry name" value="Formyl_transf_N"/>
</dbReference>
<evidence type="ECO:0000256" key="5">
    <source>
        <dbReference type="HAMAP-Rule" id="MF_00182"/>
    </source>
</evidence>
<feature type="domain" description="Formyl transferase N-terminal" evidence="6">
    <location>
        <begin position="1"/>
        <end position="179"/>
    </location>
</feature>
<dbReference type="RefSeq" id="WP_062282624.1">
    <property type="nucleotide sequence ID" value="NZ_LTBC01000003.1"/>
</dbReference>
<accession>A0A151AYA6</accession>
<dbReference type="CDD" id="cd08646">
    <property type="entry name" value="FMT_core_Met-tRNA-FMT_N"/>
    <property type="match status" value="1"/>
</dbReference>
<comment type="function">
    <text evidence="5">Attaches a formyl group to the free amino group of methionyl-tRNA(fMet). The formyl group appears to play a dual role in the initiator identity of N-formylmethionyl-tRNA by promoting its recognition by IF2 and preventing the misappropriation of this tRNA by the elongation apparatus.</text>
</comment>
<evidence type="ECO:0000259" key="6">
    <source>
        <dbReference type="Pfam" id="PF00551"/>
    </source>
</evidence>